<dbReference type="PANTHER" id="PTHR46201">
    <property type="entry name" value="PHD FINGER PROTEIN MALE MEIOCYTE DEATH 1-RELATED"/>
    <property type="match status" value="1"/>
</dbReference>
<protein>
    <submittedName>
        <fullName evidence="1">Uncharacterized protein</fullName>
    </submittedName>
</protein>
<evidence type="ECO:0000313" key="2">
    <source>
        <dbReference type="Proteomes" id="UP000593560"/>
    </source>
</evidence>
<dbReference type="AlphaFoldDB" id="A0A7J9GHW5"/>
<keyword evidence="2" id="KW-1185">Reference proteome</keyword>
<reference evidence="1 2" key="1">
    <citation type="journal article" date="2019" name="Genome Biol. Evol.">
        <title>Insights into the evolution of the New World diploid cottons (Gossypium, subgenus Houzingenia) based on genome sequencing.</title>
        <authorList>
            <person name="Grover C.E."/>
            <person name="Arick M.A. 2nd"/>
            <person name="Thrash A."/>
            <person name="Conover J.L."/>
            <person name="Sanders W.S."/>
            <person name="Peterson D.G."/>
            <person name="Frelichowski J.E."/>
            <person name="Scheffler J.A."/>
            <person name="Scheffler B.E."/>
            <person name="Wendel J.F."/>
        </authorList>
    </citation>
    <scope>NUCLEOTIDE SEQUENCE [LARGE SCALE GENOMIC DNA]</scope>
    <source>
        <strain evidence="1">0</strain>
        <tissue evidence="1">Leaf</tissue>
    </source>
</reference>
<dbReference type="EMBL" id="JABFAD010000004">
    <property type="protein sequence ID" value="MBA0797163.1"/>
    <property type="molecule type" value="Genomic_DNA"/>
</dbReference>
<dbReference type="OrthoDB" id="436852at2759"/>
<accession>A0A7J9GHW5</accession>
<sequence>MVENHGITRPLKRGRRSNRITAGADLSDFLAFPSPSIAASASGKPFRDAVRSFLSANARLTTAFAPPVLPCLMTWQILFRFGGFDPDATDPSPIVVSLYVIEEDVTRSSRSVYCDQCRVVGELTRFLNPVRVKSTVASHVWRCKCCNRVDDVDVEEWGYSQLEDNNTHLLHGVVHSNGYGHLLTVNGREGGSEFLSGFHIMNFWDRLCTVLSV</sequence>
<dbReference type="PANTHER" id="PTHR46201:SF6">
    <property type="entry name" value="PHD FINGER PLANT-LIKE PROTEIN"/>
    <property type="match status" value="1"/>
</dbReference>
<feature type="non-terminal residue" evidence="1">
    <location>
        <position position="1"/>
    </location>
</feature>
<dbReference type="Proteomes" id="UP000593560">
    <property type="component" value="Unassembled WGS sequence"/>
</dbReference>
<comment type="caution">
    <text evidence="1">The sequence shown here is derived from an EMBL/GenBank/DDBJ whole genome shotgun (WGS) entry which is preliminary data.</text>
</comment>
<proteinExistence type="predicted"/>
<evidence type="ECO:0000313" key="1">
    <source>
        <dbReference type="EMBL" id="MBA0797163.1"/>
    </source>
</evidence>
<organism evidence="1 2">
    <name type="scientific">Gossypium harknessii</name>
    <dbReference type="NCBI Taxonomy" id="34285"/>
    <lineage>
        <taxon>Eukaryota</taxon>
        <taxon>Viridiplantae</taxon>
        <taxon>Streptophyta</taxon>
        <taxon>Embryophyta</taxon>
        <taxon>Tracheophyta</taxon>
        <taxon>Spermatophyta</taxon>
        <taxon>Magnoliopsida</taxon>
        <taxon>eudicotyledons</taxon>
        <taxon>Gunneridae</taxon>
        <taxon>Pentapetalae</taxon>
        <taxon>rosids</taxon>
        <taxon>malvids</taxon>
        <taxon>Malvales</taxon>
        <taxon>Malvaceae</taxon>
        <taxon>Malvoideae</taxon>
        <taxon>Gossypium</taxon>
    </lineage>
</organism>
<gene>
    <name evidence="1" type="ORF">Gohar_007884</name>
</gene>
<name>A0A7J9GHW5_9ROSI</name>